<comment type="function">
    <text evidence="7">Lectin involved in the quality control of the secretory pathway. As a member of the endoplasmic reticulum-associated degradation lumenal (ERAD-L) surveillance system, targets misfolded endoplasmic reticulum lumenal glycoproteins for degradation.</text>
</comment>
<dbReference type="GO" id="GO:0005788">
    <property type="term" value="C:endoplasmic reticulum lumen"/>
    <property type="evidence" value="ECO:0007669"/>
    <property type="project" value="UniProtKB-UniRule"/>
</dbReference>
<dbReference type="GO" id="GO:0030246">
    <property type="term" value="F:carbohydrate binding"/>
    <property type="evidence" value="ECO:0007669"/>
    <property type="project" value="UniProtKB-UniRule"/>
</dbReference>
<dbReference type="InterPro" id="IPR012913">
    <property type="entry name" value="OS9-like_dom"/>
</dbReference>
<keyword evidence="4 7" id="KW-0430">Lectin</keyword>
<dbReference type="InterPro" id="IPR009011">
    <property type="entry name" value="Man6P_isomerase_rcpt-bd_dom_sf"/>
</dbReference>
<keyword evidence="7" id="KW-0472">Membrane</keyword>
<dbReference type="InterPro" id="IPR044865">
    <property type="entry name" value="MRH_dom"/>
</dbReference>
<evidence type="ECO:0000256" key="7">
    <source>
        <dbReference type="RuleBase" id="RU369099"/>
    </source>
</evidence>
<dbReference type="SUPFAM" id="SSF50911">
    <property type="entry name" value="Mannose 6-phosphate receptor domain"/>
    <property type="match status" value="1"/>
</dbReference>
<feature type="compositionally biased region" description="Acidic residues" evidence="8">
    <location>
        <begin position="519"/>
        <end position="528"/>
    </location>
</feature>
<dbReference type="Proteomes" id="UP001296104">
    <property type="component" value="Unassembled WGS sequence"/>
</dbReference>
<dbReference type="InterPro" id="IPR045149">
    <property type="entry name" value="OS-9-like"/>
</dbReference>
<gene>
    <name evidence="11" type="ORF">LECACI_7A007394</name>
</gene>
<evidence type="ECO:0000313" key="11">
    <source>
        <dbReference type="EMBL" id="CAK4032236.1"/>
    </source>
</evidence>
<feature type="region of interest" description="Disordered" evidence="8">
    <location>
        <begin position="469"/>
        <end position="528"/>
    </location>
</feature>
<evidence type="ECO:0000259" key="10">
    <source>
        <dbReference type="PROSITE" id="PS51914"/>
    </source>
</evidence>
<dbReference type="Gene3D" id="2.70.130.10">
    <property type="entry name" value="Mannose-6-phosphate receptor binding domain"/>
    <property type="match status" value="1"/>
</dbReference>
<feature type="region of interest" description="Disordered" evidence="8">
    <location>
        <begin position="67"/>
        <end position="102"/>
    </location>
</feature>
<sequence>MKHFFALPALLRCSALLRLAAASQHTFSVQDDMLAFPQYEVKFVDDWTSEEEAHSKLLSNEKLHLQHQNDGDGLRDAPPSQVEQYKRQRGSAGTGDKQGDDQADYEHMVLDGQPWLCRIPKVKKPEDTVGVNDTLTKAEEERELARATDRGWELLSGMQGNCVFFISGWWSYQFCYNQHVRQFHQLPPGRSVPVYPPLEDPGVPGFTLGTYEKRFEDDDAAKGEAWDGEGALQMSDGSKRKRSGHGELVQRGESRYLVQRLGGGTVCDLTGKERKVEVQFHCNQQTADRISLIKETSTCAYLMVIQTPRLCSDVAFLPPQKDQPNGIECSPVLREDEVEEYERDLSAVKAAEREANIWEATAEAAAALGAGPALEPLDLPVGDIYIGEHRLVPEGKKIEKSAIVGGGKETYIDTVATSDGKALSKADLEKLGVSDTKPIEKLKKELEKIAQGQAWKLDVIDTPRGREYRGIIGDDEEEEEEEDGAQEDSKLKKESKRETTKEGKTDENKAAKEQKNEGSEEEYYKEEL</sequence>
<evidence type="ECO:0000256" key="3">
    <source>
        <dbReference type="ARBA" id="ARBA00022729"/>
    </source>
</evidence>
<dbReference type="AlphaFoldDB" id="A0AAI8Z4B9"/>
<name>A0AAI8Z4B9_9PEZI</name>
<evidence type="ECO:0000256" key="8">
    <source>
        <dbReference type="SAM" id="MobiDB-lite"/>
    </source>
</evidence>
<comment type="caution">
    <text evidence="11">The sequence shown here is derived from an EMBL/GenBank/DDBJ whole genome shotgun (WGS) entry which is preliminary data.</text>
</comment>
<comment type="similarity">
    <text evidence="2 7">Belongs to the OS-9 family.</text>
</comment>
<evidence type="ECO:0000256" key="4">
    <source>
        <dbReference type="ARBA" id="ARBA00022734"/>
    </source>
</evidence>
<comment type="subcellular location">
    <subcellularLocation>
        <location evidence="1 7">Endoplasmic reticulum membrane</location>
        <topology evidence="1 7">Peripheral membrane protein</topology>
        <orientation evidence="1 7">Lumenal side</orientation>
    </subcellularLocation>
</comment>
<dbReference type="GO" id="GO:0030970">
    <property type="term" value="P:retrograde protein transport, ER to cytosol"/>
    <property type="evidence" value="ECO:0007669"/>
    <property type="project" value="TreeGrafter"/>
</dbReference>
<evidence type="ECO:0000256" key="6">
    <source>
        <dbReference type="ARBA" id="ARBA00023157"/>
    </source>
</evidence>
<keyword evidence="6" id="KW-1015">Disulfide bond</keyword>
<dbReference type="PANTHER" id="PTHR15414">
    <property type="entry name" value="OS-9-RELATED"/>
    <property type="match status" value="1"/>
</dbReference>
<reference evidence="11" key="1">
    <citation type="submission" date="2023-11" db="EMBL/GenBank/DDBJ databases">
        <authorList>
            <person name="Alioto T."/>
            <person name="Alioto T."/>
            <person name="Gomez Garrido J."/>
        </authorList>
    </citation>
    <scope>NUCLEOTIDE SEQUENCE</scope>
</reference>
<dbReference type="GO" id="GO:0030968">
    <property type="term" value="P:endoplasmic reticulum unfolded protein response"/>
    <property type="evidence" value="ECO:0007669"/>
    <property type="project" value="UniProtKB-UniRule"/>
</dbReference>
<dbReference type="PANTHER" id="PTHR15414:SF0">
    <property type="entry name" value="ENDOPLASMIC RETICULUM LECTIN 1"/>
    <property type="match status" value="1"/>
</dbReference>
<dbReference type="GO" id="GO:0005789">
    <property type="term" value="C:endoplasmic reticulum membrane"/>
    <property type="evidence" value="ECO:0007669"/>
    <property type="project" value="UniProtKB-SubCell"/>
</dbReference>
<keyword evidence="3 9" id="KW-0732">Signal</keyword>
<feature type="domain" description="MRH" evidence="10">
    <location>
        <begin position="160"/>
        <end position="313"/>
    </location>
</feature>
<organism evidence="11 12">
    <name type="scientific">Lecanosticta acicola</name>
    <dbReference type="NCBI Taxonomy" id="111012"/>
    <lineage>
        <taxon>Eukaryota</taxon>
        <taxon>Fungi</taxon>
        <taxon>Dikarya</taxon>
        <taxon>Ascomycota</taxon>
        <taxon>Pezizomycotina</taxon>
        <taxon>Dothideomycetes</taxon>
        <taxon>Dothideomycetidae</taxon>
        <taxon>Mycosphaerellales</taxon>
        <taxon>Mycosphaerellaceae</taxon>
        <taxon>Lecanosticta</taxon>
    </lineage>
</organism>
<feature type="signal peptide" evidence="9">
    <location>
        <begin position="1"/>
        <end position="22"/>
    </location>
</feature>
<dbReference type="EMBL" id="CAVMBE010000060">
    <property type="protein sequence ID" value="CAK4032236.1"/>
    <property type="molecule type" value="Genomic_DNA"/>
</dbReference>
<dbReference type="Pfam" id="PF07915">
    <property type="entry name" value="PRKCSH"/>
    <property type="match status" value="1"/>
</dbReference>
<evidence type="ECO:0000256" key="5">
    <source>
        <dbReference type="ARBA" id="ARBA00022824"/>
    </source>
</evidence>
<feature type="region of interest" description="Disordered" evidence="8">
    <location>
        <begin position="225"/>
        <end position="247"/>
    </location>
</feature>
<feature type="chain" id="PRO_5042561065" description="Endoplasmic reticulum lectin" evidence="9">
    <location>
        <begin position="23"/>
        <end position="528"/>
    </location>
</feature>
<evidence type="ECO:0000256" key="1">
    <source>
        <dbReference type="ARBA" id="ARBA00004367"/>
    </source>
</evidence>
<protein>
    <recommendedName>
        <fullName evidence="7">Endoplasmic reticulum lectin</fullName>
    </recommendedName>
    <alternativeName>
        <fullName evidence="7">Protein OS-9 homolog</fullName>
    </alternativeName>
</protein>
<evidence type="ECO:0000256" key="9">
    <source>
        <dbReference type="SAM" id="SignalP"/>
    </source>
</evidence>
<proteinExistence type="inferred from homology"/>
<evidence type="ECO:0000256" key="2">
    <source>
        <dbReference type="ARBA" id="ARBA00009918"/>
    </source>
</evidence>
<keyword evidence="5 7" id="KW-0256">Endoplasmic reticulum</keyword>
<accession>A0AAI8Z4B9</accession>
<feature type="compositionally biased region" description="Basic and acidic residues" evidence="8">
    <location>
        <begin position="487"/>
        <end position="518"/>
    </location>
</feature>
<keyword evidence="12" id="KW-1185">Reference proteome</keyword>
<dbReference type="PROSITE" id="PS51914">
    <property type="entry name" value="MRH"/>
    <property type="match status" value="1"/>
</dbReference>
<feature type="compositionally biased region" description="Acidic residues" evidence="8">
    <location>
        <begin position="473"/>
        <end position="486"/>
    </location>
</feature>
<evidence type="ECO:0000313" key="12">
    <source>
        <dbReference type="Proteomes" id="UP001296104"/>
    </source>
</evidence>